<keyword evidence="5 7" id="KW-0408">Iron</keyword>
<dbReference type="InterPro" id="IPR001128">
    <property type="entry name" value="Cyt_P450"/>
</dbReference>
<protein>
    <recommendedName>
        <fullName evidence="10">Cytochrome P450-dit2</fullName>
    </recommendedName>
</protein>
<dbReference type="Gene3D" id="1.10.630.10">
    <property type="entry name" value="Cytochrome P450"/>
    <property type="match status" value="2"/>
</dbReference>
<comment type="similarity">
    <text evidence="2 7">Belongs to the cytochrome P450 family.</text>
</comment>
<dbReference type="InterPro" id="IPR036396">
    <property type="entry name" value="Cyt_P450_sf"/>
</dbReference>
<dbReference type="OrthoDB" id="1470350at2759"/>
<dbReference type="GO" id="GO:0020037">
    <property type="term" value="F:heme binding"/>
    <property type="evidence" value="ECO:0007669"/>
    <property type="project" value="InterPro"/>
</dbReference>
<evidence type="ECO:0000313" key="8">
    <source>
        <dbReference type="EMBL" id="KAA8641753.1"/>
    </source>
</evidence>
<dbReference type="SUPFAM" id="SSF48264">
    <property type="entry name" value="Cytochrome P450"/>
    <property type="match status" value="1"/>
</dbReference>
<evidence type="ECO:0000256" key="2">
    <source>
        <dbReference type="ARBA" id="ARBA00010617"/>
    </source>
</evidence>
<keyword evidence="6 7" id="KW-0503">Monooxygenase</keyword>
<comment type="cofactor">
    <cofactor evidence="1">
        <name>heme</name>
        <dbReference type="ChEBI" id="CHEBI:30413"/>
    </cofactor>
</comment>
<dbReference type="Proteomes" id="UP000324241">
    <property type="component" value="Unassembled WGS sequence"/>
</dbReference>
<evidence type="ECO:0000256" key="6">
    <source>
        <dbReference type="ARBA" id="ARBA00023033"/>
    </source>
</evidence>
<dbReference type="InterPro" id="IPR050121">
    <property type="entry name" value="Cytochrome_P450_monoxygenase"/>
</dbReference>
<keyword evidence="4 7" id="KW-0560">Oxidoreductase</keyword>
<name>A0A5M9MA09_9EURO</name>
<sequence length="392" mass="44230">MFGKGLLAIPFIGVLAILWAVLPPRHPRNIPAIPFWVTLLSLFWDIDQEQIYKQYIQKPLRTHGAVKIFFAGQWNLLVQRSSYLAEIFKNEEIYQKSGNQIKIPHSVTTLSRLETRIGGFIEIIKPGLQGTFDTKLIVANAQKLCSSIQALQYATGNGGVPVQDLVQQFTIANVLHVILQADPKKATNTDEPYLHQLQLAVKREVFKPIFMNFPILDRLSAIIPCRMRARNMVKQFSAELEICIRQGQPDTLDSPKSRNLGARLIAAKECGIITQKQFQDNLNVIFVAGQENPPAPVNIDAVFASQASIWGPTADEFQPERWGSTNLEILQRNRQRRARAEFVSFHGGSRACLGEKFALLEVRVALVILTKRFSWTLDPEWPDRKTPVSIPS</sequence>
<accession>A0A5M9MA09</accession>
<dbReference type="PANTHER" id="PTHR24305:SF223">
    <property type="entry name" value="CYTOCHROME P450-DIT2"/>
    <property type="match status" value="1"/>
</dbReference>
<organism evidence="8 9">
    <name type="scientific">Aspergillus tanneri</name>
    <dbReference type="NCBI Taxonomy" id="1220188"/>
    <lineage>
        <taxon>Eukaryota</taxon>
        <taxon>Fungi</taxon>
        <taxon>Dikarya</taxon>
        <taxon>Ascomycota</taxon>
        <taxon>Pezizomycotina</taxon>
        <taxon>Eurotiomycetes</taxon>
        <taxon>Eurotiomycetidae</taxon>
        <taxon>Eurotiales</taxon>
        <taxon>Aspergillaceae</taxon>
        <taxon>Aspergillus</taxon>
        <taxon>Aspergillus subgen. Circumdati</taxon>
    </lineage>
</organism>
<evidence type="ECO:0000256" key="4">
    <source>
        <dbReference type="ARBA" id="ARBA00023002"/>
    </source>
</evidence>
<dbReference type="PROSITE" id="PS00086">
    <property type="entry name" value="CYTOCHROME_P450"/>
    <property type="match status" value="1"/>
</dbReference>
<dbReference type="AlphaFoldDB" id="A0A5M9MA09"/>
<keyword evidence="3 7" id="KW-0479">Metal-binding</keyword>
<dbReference type="GO" id="GO:0005506">
    <property type="term" value="F:iron ion binding"/>
    <property type="evidence" value="ECO:0007669"/>
    <property type="project" value="InterPro"/>
</dbReference>
<evidence type="ECO:0000256" key="1">
    <source>
        <dbReference type="ARBA" id="ARBA00001971"/>
    </source>
</evidence>
<proteinExistence type="inferred from homology"/>
<evidence type="ECO:0000256" key="5">
    <source>
        <dbReference type="ARBA" id="ARBA00023004"/>
    </source>
</evidence>
<reference evidence="8 9" key="1">
    <citation type="submission" date="2019-08" db="EMBL/GenBank/DDBJ databases">
        <title>The genome sequence of a newly discovered highly antifungal drug resistant Aspergillus species, Aspergillus tanneri NIH 1004.</title>
        <authorList>
            <person name="Mounaud S."/>
            <person name="Singh I."/>
            <person name="Joardar V."/>
            <person name="Pakala S."/>
            <person name="Pakala S."/>
            <person name="Venepally P."/>
            <person name="Chung J.K."/>
            <person name="Losada L."/>
            <person name="Nierman W.C."/>
        </authorList>
    </citation>
    <scope>NUCLEOTIDE SEQUENCE [LARGE SCALE GENOMIC DNA]</scope>
    <source>
        <strain evidence="8 9">NIH1004</strain>
    </source>
</reference>
<dbReference type="GO" id="GO:0004497">
    <property type="term" value="F:monooxygenase activity"/>
    <property type="evidence" value="ECO:0007669"/>
    <property type="project" value="UniProtKB-KW"/>
</dbReference>
<dbReference type="GeneID" id="54333393"/>
<dbReference type="VEuPathDB" id="FungiDB:EYZ11_001757"/>
<dbReference type="PANTHER" id="PTHR24305">
    <property type="entry name" value="CYTOCHROME P450"/>
    <property type="match status" value="1"/>
</dbReference>
<evidence type="ECO:0008006" key="10">
    <source>
        <dbReference type="Google" id="ProtNLM"/>
    </source>
</evidence>
<dbReference type="EMBL" id="QUQM01000008">
    <property type="protein sequence ID" value="KAA8641753.1"/>
    <property type="molecule type" value="Genomic_DNA"/>
</dbReference>
<gene>
    <name evidence="8" type="ORF">ATNIH1004_010692</name>
</gene>
<evidence type="ECO:0000256" key="7">
    <source>
        <dbReference type="RuleBase" id="RU000461"/>
    </source>
</evidence>
<comment type="caution">
    <text evidence="8">The sequence shown here is derived from an EMBL/GenBank/DDBJ whole genome shotgun (WGS) entry which is preliminary data.</text>
</comment>
<dbReference type="Pfam" id="PF00067">
    <property type="entry name" value="p450"/>
    <property type="match status" value="1"/>
</dbReference>
<dbReference type="RefSeq" id="XP_033421115.1">
    <property type="nucleotide sequence ID" value="XM_033575260.1"/>
</dbReference>
<dbReference type="GO" id="GO:0016705">
    <property type="term" value="F:oxidoreductase activity, acting on paired donors, with incorporation or reduction of molecular oxygen"/>
    <property type="evidence" value="ECO:0007669"/>
    <property type="project" value="InterPro"/>
</dbReference>
<evidence type="ECO:0000256" key="3">
    <source>
        <dbReference type="ARBA" id="ARBA00022723"/>
    </source>
</evidence>
<evidence type="ECO:0000313" key="9">
    <source>
        <dbReference type="Proteomes" id="UP000324241"/>
    </source>
</evidence>
<keyword evidence="7" id="KW-0349">Heme</keyword>
<dbReference type="InterPro" id="IPR017972">
    <property type="entry name" value="Cyt_P450_CS"/>
</dbReference>